<reference evidence="2" key="1">
    <citation type="journal article" date="2020" name="Nature">
        <title>Giant virus diversity and host interactions through global metagenomics.</title>
        <authorList>
            <person name="Schulz F."/>
            <person name="Roux S."/>
            <person name="Paez-Espino D."/>
            <person name="Jungbluth S."/>
            <person name="Walsh D.A."/>
            <person name="Denef V.J."/>
            <person name="McMahon K.D."/>
            <person name="Konstantinidis K.T."/>
            <person name="Eloe-Fadrosh E.A."/>
            <person name="Kyrpides N.C."/>
            <person name="Woyke T."/>
        </authorList>
    </citation>
    <scope>NUCLEOTIDE SEQUENCE</scope>
    <source>
        <strain evidence="2">GVMAG-S-1101165-84</strain>
    </source>
</reference>
<proteinExistence type="predicted"/>
<name>A0A6C0K104_9ZZZZ</name>
<protein>
    <submittedName>
        <fullName evidence="2">Uncharacterized protein</fullName>
    </submittedName>
</protein>
<evidence type="ECO:0000256" key="1">
    <source>
        <dbReference type="SAM" id="MobiDB-lite"/>
    </source>
</evidence>
<feature type="region of interest" description="Disordered" evidence="1">
    <location>
        <begin position="52"/>
        <end position="79"/>
    </location>
</feature>
<feature type="compositionally biased region" description="Basic residues" evidence="1">
    <location>
        <begin position="67"/>
        <end position="79"/>
    </location>
</feature>
<accession>A0A6C0K104</accession>
<evidence type="ECO:0000313" key="2">
    <source>
        <dbReference type="EMBL" id="QHU11379.1"/>
    </source>
</evidence>
<dbReference type="EMBL" id="MN740782">
    <property type="protein sequence ID" value="QHU11379.1"/>
    <property type="molecule type" value="Genomic_DNA"/>
</dbReference>
<organism evidence="2">
    <name type="scientific">viral metagenome</name>
    <dbReference type="NCBI Taxonomy" id="1070528"/>
    <lineage>
        <taxon>unclassified sequences</taxon>
        <taxon>metagenomes</taxon>
        <taxon>organismal metagenomes</taxon>
    </lineage>
</organism>
<sequence length="79" mass="8880">MARRQTQRRGLFSSIYKPIGKVIRAANSVSTVATKSVKKVVSTGLNTVNRVGKRAAARADTMVGRMMPKKRRATRRRHR</sequence>
<dbReference type="AlphaFoldDB" id="A0A6C0K104"/>